<gene>
    <name evidence="2" type="primary">Aste57867_20357</name>
    <name evidence="1" type="ORF">As57867_020291</name>
    <name evidence="2" type="ORF">ASTE57867_20357</name>
</gene>
<evidence type="ECO:0000313" key="3">
    <source>
        <dbReference type="Proteomes" id="UP000332933"/>
    </source>
</evidence>
<evidence type="ECO:0000313" key="1">
    <source>
        <dbReference type="EMBL" id="KAF0687976.1"/>
    </source>
</evidence>
<dbReference type="EMBL" id="CAADRA010006831">
    <property type="protein sequence ID" value="VFT97044.1"/>
    <property type="molecule type" value="Genomic_DNA"/>
</dbReference>
<protein>
    <submittedName>
        <fullName evidence="2">Aste57867_20357 protein</fullName>
    </submittedName>
</protein>
<evidence type="ECO:0000313" key="2">
    <source>
        <dbReference type="EMBL" id="VFT97044.1"/>
    </source>
</evidence>
<dbReference type="Proteomes" id="UP000332933">
    <property type="component" value="Unassembled WGS sequence"/>
</dbReference>
<dbReference type="EMBL" id="VJMH01006808">
    <property type="protein sequence ID" value="KAF0687976.1"/>
    <property type="molecule type" value="Genomic_DNA"/>
</dbReference>
<proteinExistence type="predicted"/>
<sequence>MSLTKRTTRRPVLRTKVVTQTNMTKAKDVTENDMTGEEDTCSESDDESLSAHEELVERKLHQIKALLRRHDTTSDNILHKMQAAIHPHHVRPPVTIPRHLQGGTRALVAGKHIPFTVDMVCNIRRRRCSFQLPLVHEDFESLSTGRAPLVSSAMYSLVR</sequence>
<dbReference type="OrthoDB" id="10423913at2759"/>
<reference evidence="1" key="2">
    <citation type="submission" date="2019-06" db="EMBL/GenBank/DDBJ databases">
        <title>Genomics analysis of Aphanomyces spp. identifies a new class of oomycete effector associated with host adaptation.</title>
        <authorList>
            <person name="Gaulin E."/>
        </authorList>
    </citation>
    <scope>NUCLEOTIDE SEQUENCE</scope>
    <source>
        <strain evidence="1">CBS 578.67</strain>
    </source>
</reference>
<keyword evidence="3" id="KW-1185">Reference proteome</keyword>
<reference evidence="2 3" key="1">
    <citation type="submission" date="2019-03" db="EMBL/GenBank/DDBJ databases">
        <authorList>
            <person name="Gaulin E."/>
            <person name="Dumas B."/>
        </authorList>
    </citation>
    <scope>NUCLEOTIDE SEQUENCE [LARGE SCALE GENOMIC DNA]</scope>
    <source>
        <strain evidence="2">CBS 568.67</strain>
    </source>
</reference>
<name>A0A485LFD0_9STRA</name>
<dbReference type="AlphaFoldDB" id="A0A485LFD0"/>
<organism evidence="2 3">
    <name type="scientific">Aphanomyces stellatus</name>
    <dbReference type="NCBI Taxonomy" id="120398"/>
    <lineage>
        <taxon>Eukaryota</taxon>
        <taxon>Sar</taxon>
        <taxon>Stramenopiles</taxon>
        <taxon>Oomycota</taxon>
        <taxon>Saprolegniomycetes</taxon>
        <taxon>Saprolegniales</taxon>
        <taxon>Verrucalvaceae</taxon>
        <taxon>Aphanomyces</taxon>
    </lineage>
</organism>
<accession>A0A485LFD0</accession>